<comment type="caution">
    <text evidence="1">The sequence shown here is derived from an EMBL/GenBank/DDBJ whole genome shotgun (WGS) entry which is preliminary data.</text>
</comment>
<dbReference type="Proteomes" id="UP001234178">
    <property type="component" value="Unassembled WGS sequence"/>
</dbReference>
<sequence>MFAFRFNHSFGYSLTPRNLKFLITNLKGTLFHDTRLFEGLFSLDIDSHLNGAVPILSPTVCKNRLWKKLPMLNLHNAGFMTTQH</sequence>
<dbReference type="EMBL" id="JAOYFB010000003">
    <property type="protein sequence ID" value="KAK4010199.1"/>
    <property type="molecule type" value="Genomic_DNA"/>
</dbReference>
<gene>
    <name evidence="1" type="ORF">OUZ56_019351</name>
</gene>
<keyword evidence="2" id="KW-1185">Reference proteome</keyword>
<reference evidence="1 2" key="1">
    <citation type="journal article" date="2023" name="Nucleic Acids Res.">
        <title>The hologenome of Daphnia magna reveals possible DNA methylation and microbiome-mediated evolution of the host genome.</title>
        <authorList>
            <person name="Chaturvedi A."/>
            <person name="Li X."/>
            <person name="Dhandapani V."/>
            <person name="Marshall H."/>
            <person name="Kissane S."/>
            <person name="Cuenca-Cambronero M."/>
            <person name="Asole G."/>
            <person name="Calvet F."/>
            <person name="Ruiz-Romero M."/>
            <person name="Marangio P."/>
            <person name="Guigo R."/>
            <person name="Rago D."/>
            <person name="Mirbahai L."/>
            <person name="Eastwood N."/>
            <person name="Colbourne J.K."/>
            <person name="Zhou J."/>
            <person name="Mallon E."/>
            <person name="Orsini L."/>
        </authorList>
    </citation>
    <scope>NUCLEOTIDE SEQUENCE [LARGE SCALE GENOMIC DNA]</scope>
    <source>
        <strain evidence="1">LRV0_1</strain>
    </source>
</reference>
<protein>
    <submittedName>
        <fullName evidence="1">Uncharacterized protein</fullName>
    </submittedName>
</protein>
<evidence type="ECO:0000313" key="2">
    <source>
        <dbReference type="Proteomes" id="UP001234178"/>
    </source>
</evidence>
<name>A0ABQ9ZBC3_9CRUS</name>
<evidence type="ECO:0000313" key="1">
    <source>
        <dbReference type="EMBL" id="KAK4010199.1"/>
    </source>
</evidence>
<organism evidence="1 2">
    <name type="scientific">Daphnia magna</name>
    <dbReference type="NCBI Taxonomy" id="35525"/>
    <lineage>
        <taxon>Eukaryota</taxon>
        <taxon>Metazoa</taxon>
        <taxon>Ecdysozoa</taxon>
        <taxon>Arthropoda</taxon>
        <taxon>Crustacea</taxon>
        <taxon>Branchiopoda</taxon>
        <taxon>Diplostraca</taxon>
        <taxon>Cladocera</taxon>
        <taxon>Anomopoda</taxon>
        <taxon>Daphniidae</taxon>
        <taxon>Daphnia</taxon>
    </lineage>
</organism>
<proteinExistence type="predicted"/>
<accession>A0ABQ9ZBC3</accession>